<keyword evidence="1" id="KW-0547">Nucleotide-binding</keyword>
<dbReference type="NCBIfam" id="TIGR00231">
    <property type="entry name" value="small_GTP"/>
    <property type="match status" value="1"/>
</dbReference>
<dbReference type="HOGENOM" id="CLU_526475_0_0_6"/>
<evidence type="ECO:0000256" key="2">
    <source>
        <dbReference type="ARBA" id="ARBA00022917"/>
    </source>
</evidence>
<dbReference type="InterPro" id="IPR006073">
    <property type="entry name" value="GTP-bd"/>
</dbReference>
<dbReference type="Gene3D" id="2.40.30.10">
    <property type="entry name" value="Translation factors"/>
    <property type="match status" value="1"/>
</dbReference>
<dbReference type="RefSeq" id="WP_014887414.1">
    <property type="nucleotide sequence ID" value="NC_018417.1"/>
</dbReference>
<dbReference type="GO" id="GO:0005525">
    <property type="term" value="F:GTP binding"/>
    <property type="evidence" value="ECO:0007669"/>
    <property type="project" value="UniProtKB-KW"/>
</dbReference>
<evidence type="ECO:0000259" key="4">
    <source>
        <dbReference type="Pfam" id="PF01926"/>
    </source>
</evidence>
<reference evidence="5 6" key="1">
    <citation type="journal article" date="2012" name="Mol. Biol. Evol.">
        <title>Genome reduction and co-evolution between the primary and secondary bacterial symbionts of psyllids.</title>
        <authorList>
            <person name="Sloan D.B."/>
            <person name="Moran N.A."/>
        </authorList>
    </citation>
    <scope>NUCLEOTIDE SEQUENCE [LARGE SCALE GENOMIC DNA]</scope>
    <source>
        <strain evidence="5 6">HT</strain>
    </source>
</reference>
<dbReference type="InterPro" id="IPR005225">
    <property type="entry name" value="Small_GTP-bd"/>
</dbReference>
<dbReference type="KEGG" id="crt:A355_080"/>
<sequence>MNDIYIDEFITVKELSILLKIEEIEFIKNVFLKGIIIKKNEVLKFNTAKYLCEKIFNKKVFKKSNINLTSNNNNFFYISIIGNVNSGKTTLIDFIFKNNVSTKEIGKITQTVNILETYFYKKKIFFFDLPGHKIFNKIIETYVEISNLIFLIISVEDDLNDIYNNIKKIININNKNLIICINKIDKNKNKKIYFENYKIFRISSINGYGVKNLIKNSIKYFSSIEKINFLNINNDGILINSYYENNNFITTFFLLKNNFKTKNYIYFKNSKFFIEKIYINDIESEECISPCIFKTKNIYFPIEFFFSIKENNINFIKEAQIEKYYNLNYYYIKSDNHTICISLFDYYNNLKFNNKIIIKIEIGEFTEKDFKKCLNFNYKIILINSKINCFLKKKILKKNIFLKEFLFLNDLIQYFNENYNLNKNEIKIGELLIKEIFPCSKNKKIAGCVVTFGYIDIRNSIKIYKDLKLIFQGKINSLKKNNNIVDNVKLNEECGINIKNFNDIEINMKIVSFLYE</sequence>
<keyword evidence="2" id="KW-0648">Protein biosynthesis</keyword>
<dbReference type="PATRIC" id="fig|1202539.3.peg.66"/>
<evidence type="ECO:0000313" key="6">
    <source>
        <dbReference type="Proteomes" id="UP000003933"/>
    </source>
</evidence>
<dbReference type="FunFam" id="2.40.30.10:FF:000008">
    <property type="entry name" value="Translation initiation factor IF-2"/>
    <property type="match status" value="1"/>
</dbReference>
<dbReference type="Gene3D" id="3.40.50.300">
    <property type="entry name" value="P-loop containing nucleotide triphosphate hydrolases"/>
    <property type="match status" value="1"/>
</dbReference>
<dbReference type="PANTHER" id="PTHR43381">
    <property type="entry name" value="TRANSLATION INITIATION FACTOR IF-2-RELATED"/>
    <property type="match status" value="1"/>
</dbReference>
<keyword evidence="3" id="KW-0342">GTP-binding</keyword>
<dbReference type="Pfam" id="PF01926">
    <property type="entry name" value="MMR_HSR1"/>
    <property type="match status" value="1"/>
</dbReference>
<dbReference type="EMBL" id="CP003544">
    <property type="protein sequence ID" value="AFP84114.1"/>
    <property type="molecule type" value="Genomic_DNA"/>
</dbReference>
<dbReference type="OrthoDB" id="9811804at2"/>
<dbReference type="STRING" id="1202539.A355_080"/>
<dbReference type="SUPFAM" id="SSF52540">
    <property type="entry name" value="P-loop containing nucleoside triphosphate hydrolases"/>
    <property type="match status" value="1"/>
</dbReference>
<dbReference type="GO" id="GO:0003743">
    <property type="term" value="F:translation initiation factor activity"/>
    <property type="evidence" value="ECO:0007669"/>
    <property type="project" value="UniProtKB-KW"/>
</dbReference>
<dbReference type="GO" id="GO:0005737">
    <property type="term" value="C:cytoplasm"/>
    <property type="evidence" value="ECO:0007669"/>
    <property type="project" value="TreeGrafter"/>
</dbReference>
<evidence type="ECO:0000256" key="3">
    <source>
        <dbReference type="ARBA" id="ARBA00023134"/>
    </source>
</evidence>
<dbReference type="AlphaFoldDB" id="J3Z1H3"/>
<organism evidence="5 6">
    <name type="scientific">Candidatus Carsonella ruddii HT isolate Thao2000</name>
    <dbReference type="NCBI Taxonomy" id="1202539"/>
    <lineage>
        <taxon>Bacteria</taxon>
        <taxon>Pseudomonadati</taxon>
        <taxon>Pseudomonadota</taxon>
        <taxon>Gammaproteobacteria</taxon>
        <taxon>Oceanospirillales</taxon>
        <taxon>Halomonadaceae</taxon>
        <taxon>Zymobacter group</taxon>
        <taxon>Candidatus Carsonella</taxon>
    </lineage>
</organism>
<dbReference type="Proteomes" id="UP000003933">
    <property type="component" value="Chromosome"/>
</dbReference>
<dbReference type="SUPFAM" id="SSF50447">
    <property type="entry name" value="Translation proteins"/>
    <property type="match status" value="1"/>
</dbReference>
<name>J3Z1H3_CARRU</name>
<dbReference type="PANTHER" id="PTHR43381:SF5">
    <property type="entry name" value="TR-TYPE G DOMAIN-CONTAINING PROTEIN"/>
    <property type="match status" value="1"/>
</dbReference>
<gene>
    <name evidence="5" type="primary">infB</name>
    <name evidence="5" type="ORF">A355_080</name>
</gene>
<keyword evidence="5" id="KW-0396">Initiation factor</keyword>
<protein>
    <submittedName>
        <fullName evidence="5">Putative translation initiation factor IF-2</fullName>
    </submittedName>
</protein>
<evidence type="ECO:0000313" key="5">
    <source>
        <dbReference type="EMBL" id="AFP84114.1"/>
    </source>
</evidence>
<feature type="domain" description="G" evidence="4">
    <location>
        <begin position="78"/>
        <end position="183"/>
    </location>
</feature>
<dbReference type="InterPro" id="IPR027417">
    <property type="entry name" value="P-loop_NTPase"/>
</dbReference>
<evidence type="ECO:0000256" key="1">
    <source>
        <dbReference type="ARBA" id="ARBA00022741"/>
    </source>
</evidence>
<dbReference type="InterPro" id="IPR015760">
    <property type="entry name" value="TIF_IF2"/>
</dbReference>
<dbReference type="InterPro" id="IPR009000">
    <property type="entry name" value="Transl_B-barrel_sf"/>
</dbReference>
<proteinExistence type="predicted"/>
<accession>J3Z1H3</accession>